<dbReference type="FunFam" id="1.10.630.10:FF:000182">
    <property type="entry name" value="Cytochrome P450 3A4"/>
    <property type="match status" value="1"/>
</dbReference>
<dbReference type="PANTHER" id="PTHR24302:SF15">
    <property type="entry name" value="FATTY-ACID PEROXYGENASE"/>
    <property type="match status" value="1"/>
</dbReference>
<evidence type="ECO:0000313" key="14">
    <source>
        <dbReference type="EMBL" id="KAK8768382.1"/>
    </source>
</evidence>
<dbReference type="GO" id="GO:0005789">
    <property type="term" value="C:endoplasmic reticulum membrane"/>
    <property type="evidence" value="ECO:0007669"/>
    <property type="project" value="UniProtKB-SubCell"/>
</dbReference>
<evidence type="ECO:0000256" key="7">
    <source>
        <dbReference type="ARBA" id="ARBA00022848"/>
    </source>
</evidence>
<keyword evidence="7" id="KW-0256">Endoplasmic reticulum</keyword>
<keyword evidence="5 12" id="KW-0349">Heme</keyword>
<dbReference type="Pfam" id="PF00067">
    <property type="entry name" value="p450"/>
    <property type="match status" value="1"/>
</dbReference>
<evidence type="ECO:0000256" key="11">
    <source>
        <dbReference type="ARBA" id="ARBA00043906"/>
    </source>
</evidence>
<evidence type="ECO:0000256" key="9">
    <source>
        <dbReference type="ARBA" id="ARBA00023004"/>
    </source>
</evidence>
<dbReference type="SUPFAM" id="SSF48264">
    <property type="entry name" value="Cytochrome P450"/>
    <property type="match status" value="1"/>
</dbReference>
<protein>
    <recommendedName>
        <fullName evidence="16">Cytochrome</fullName>
    </recommendedName>
</protein>
<keyword evidence="10 13" id="KW-0503">Monooxygenase</keyword>
<comment type="subcellular location">
    <subcellularLocation>
        <location evidence="3">Endoplasmic reticulum membrane</location>
        <topology evidence="3">Peripheral membrane protein</topology>
    </subcellularLocation>
    <subcellularLocation>
        <location evidence="2">Microsome membrane</location>
        <topology evidence="2">Peripheral membrane protein</topology>
    </subcellularLocation>
</comment>
<dbReference type="InterPro" id="IPR036396">
    <property type="entry name" value="Cyt_P450_sf"/>
</dbReference>
<dbReference type="AlphaFoldDB" id="A0AAQ4E0Z2"/>
<dbReference type="GO" id="GO:0016705">
    <property type="term" value="F:oxidoreductase activity, acting on paired donors, with incorporation or reduction of molecular oxygen"/>
    <property type="evidence" value="ECO:0007669"/>
    <property type="project" value="InterPro"/>
</dbReference>
<dbReference type="InterPro" id="IPR002401">
    <property type="entry name" value="Cyt_P450_E_grp-I"/>
</dbReference>
<evidence type="ECO:0000256" key="2">
    <source>
        <dbReference type="ARBA" id="ARBA00004174"/>
    </source>
</evidence>
<evidence type="ECO:0000256" key="12">
    <source>
        <dbReference type="PIRSR" id="PIRSR602401-1"/>
    </source>
</evidence>
<dbReference type="PANTHER" id="PTHR24302">
    <property type="entry name" value="CYTOCHROME P450 FAMILY 3"/>
    <property type="match status" value="1"/>
</dbReference>
<evidence type="ECO:0000256" key="4">
    <source>
        <dbReference type="ARBA" id="ARBA00010617"/>
    </source>
</evidence>
<dbReference type="PRINTS" id="PR00385">
    <property type="entry name" value="P450"/>
</dbReference>
<dbReference type="GO" id="GO:0020037">
    <property type="term" value="F:heme binding"/>
    <property type="evidence" value="ECO:0007669"/>
    <property type="project" value="InterPro"/>
</dbReference>
<dbReference type="EMBL" id="JARKHS020024044">
    <property type="protein sequence ID" value="KAK8768382.1"/>
    <property type="molecule type" value="Genomic_DNA"/>
</dbReference>
<keyword evidence="8 13" id="KW-0560">Oxidoreductase</keyword>
<evidence type="ECO:0008006" key="16">
    <source>
        <dbReference type="Google" id="ProtNLM"/>
    </source>
</evidence>
<sequence>MEWKKQYGAVFGIYMGIEPFLVITDPDMVQECFVKQAAIFQDRPIGFVDAEPFKSSLFQLNGSSWKNVRAALNYAFSSNVIKELSSAAILCSSRFVDAAARTSRTNGHVEVFELAMGLSFDFIMKAVLAQKASSQGDSSEPILQDLKQVCKDMENSAIEVAFTLPGVRALLTWVYPLTRHARAFKDVRNLVRSAVELHRSGDGAKECSILQVLLDARAEGDVHHRPNKRHLDDRYIVSNGVIFLLAGFETTATTLSFLAYLLAKHPSEQDEIVKEFGELFPRKAAQDLSFDELRQLRRLDWTVLEGLRLYPPVPVSLARKCSRDTTVCGQFIPAGVNILAAPWLLHYDPDLWPEPEQFRPDRFAEENRERVRSGSYVPFGLGPRVCIGEKLAVLIVKSALIQILQDFRLTLRGEEPSSVVADHGFVLIPEGVKIRLEQRATP</sequence>
<accession>A0AAQ4E0Z2</accession>
<evidence type="ECO:0000256" key="13">
    <source>
        <dbReference type="RuleBase" id="RU000461"/>
    </source>
</evidence>
<keyword evidence="15" id="KW-1185">Reference proteome</keyword>
<keyword evidence="6 12" id="KW-0479">Metal-binding</keyword>
<dbReference type="InterPro" id="IPR050705">
    <property type="entry name" value="Cytochrome_P450_3A"/>
</dbReference>
<dbReference type="PROSITE" id="PS00086">
    <property type="entry name" value="CYTOCHROME_P450"/>
    <property type="match status" value="1"/>
</dbReference>
<proteinExistence type="inferred from homology"/>
<name>A0AAQ4E0Z2_AMBAM</name>
<feature type="binding site" description="axial binding residue" evidence="12">
    <location>
        <position position="386"/>
    </location>
    <ligand>
        <name>heme</name>
        <dbReference type="ChEBI" id="CHEBI:30413"/>
    </ligand>
    <ligandPart>
        <name>Fe</name>
        <dbReference type="ChEBI" id="CHEBI:18248"/>
    </ligandPart>
</feature>
<keyword evidence="9 12" id="KW-0408">Iron</keyword>
<evidence type="ECO:0000256" key="1">
    <source>
        <dbReference type="ARBA" id="ARBA00001971"/>
    </source>
</evidence>
<comment type="function">
    <text evidence="11">Cytochromes P450 are a group of heme-thiolate monooxygenases. They oxidize a variety of structurally unrelated compounds, including steroids, fatty acids, and xenobiotics.</text>
</comment>
<keyword evidence="7" id="KW-0492">Microsome</keyword>
<evidence type="ECO:0000256" key="3">
    <source>
        <dbReference type="ARBA" id="ARBA00004406"/>
    </source>
</evidence>
<dbReference type="InterPro" id="IPR017972">
    <property type="entry name" value="Cyt_P450_CS"/>
</dbReference>
<dbReference type="PRINTS" id="PR00463">
    <property type="entry name" value="EP450I"/>
</dbReference>
<dbReference type="Proteomes" id="UP001321473">
    <property type="component" value="Unassembled WGS sequence"/>
</dbReference>
<comment type="caution">
    <text evidence="14">The sequence shown here is derived from an EMBL/GenBank/DDBJ whole genome shotgun (WGS) entry which is preliminary data.</text>
</comment>
<dbReference type="InterPro" id="IPR001128">
    <property type="entry name" value="Cyt_P450"/>
</dbReference>
<gene>
    <name evidence="14" type="ORF">V5799_015152</name>
</gene>
<dbReference type="GO" id="GO:0008395">
    <property type="term" value="F:steroid hydroxylase activity"/>
    <property type="evidence" value="ECO:0007669"/>
    <property type="project" value="TreeGrafter"/>
</dbReference>
<evidence type="ECO:0000313" key="15">
    <source>
        <dbReference type="Proteomes" id="UP001321473"/>
    </source>
</evidence>
<reference evidence="14 15" key="1">
    <citation type="journal article" date="2023" name="Arcadia Sci">
        <title>De novo assembly of a long-read Amblyomma americanum tick genome.</title>
        <authorList>
            <person name="Chou S."/>
            <person name="Poskanzer K.E."/>
            <person name="Rollins M."/>
            <person name="Thuy-Boun P.S."/>
        </authorList>
    </citation>
    <scope>NUCLEOTIDE SEQUENCE [LARGE SCALE GENOMIC DNA]</scope>
    <source>
        <strain evidence="14">F_SG_1</strain>
        <tissue evidence="14">Salivary glands</tissue>
    </source>
</reference>
<comment type="cofactor">
    <cofactor evidence="1 12">
        <name>heme</name>
        <dbReference type="ChEBI" id="CHEBI:30413"/>
    </cofactor>
</comment>
<comment type="similarity">
    <text evidence="4 13">Belongs to the cytochrome P450 family.</text>
</comment>
<evidence type="ECO:0000256" key="10">
    <source>
        <dbReference type="ARBA" id="ARBA00023033"/>
    </source>
</evidence>
<dbReference type="Gene3D" id="1.10.630.10">
    <property type="entry name" value="Cytochrome P450"/>
    <property type="match status" value="1"/>
</dbReference>
<evidence type="ECO:0000256" key="8">
    <source>
        <dbReference type="ARBA" id="ARBA00023002"/>
    </source>
</evidence>
<evidence type="ECO:0000256" key="6">
    <source>
        <dbReference type="ARBA" id="ARBA00022723"/>
    </source>
</evidence>
<evidence type="ECO:0000256" key="5">
    <source>
        <dbReference type="ARBA" id="ARBA00022617"/>
    </source>
</evidence>
<dbReference type="GO" id="GO:0005506">
    <property type="term" value="F:iron ion binding"/>
    <property type="evidence" value="ECO:0007669"/>
    <property type="project" value="InterPro"/>
</dbReference>
<organism evidence="14 15">
    <name type="scientific">Amblyomma americanum</name>
    <name type="common">Lone star tick</name>
    <dbReference type="NCBI Taxonomy" id="6943"/>
    <lineage>
        <taxon>Eukaryota</taxon>
        <taxon>Metazoa</taxon>
        <taxon>Ecdysozoa</taxon>
        <taxon>Arthropoda</taxon>
        <taxon>Chelicerata</taxon>
        <taxon>Arachnida</taxon>
        <taxon>Acari</taxon>
        <taxon>Parasitiformes</taxon>
        <taxon>Ixodida</taxon>
        <taxon>Ixodoidea</taxon>
        <taxon>Ixodidae</taxon>
        <taxon>Amblyomminae</taxon>
        <taxon>Amblyomma</taxon>
    </lineage>
</organism>